<feature type="region of interest" description="Disordered" evidence="1">
    <location>
        <begin position="154"/>
        <end position="178"/>
    </location>
</feature>
<evidence type="ECO:0000313" key="2">
    <source>
        <dbReference type="EMBL" id="OXV08966.1"/>
    </source>
</evidence>
<dbReference type="EMBL" id="NPHW01003785">
    <property type="protein sequence ID" value="OXV08966.1"/>
    <property type="molecule type" value="Genomic_DNA"/>
</dbReference>
<dbReference type="OrthoDB" id="5578001at2759"/>
<feature type="region of interest" description="Disordered" evidence="1">
    <location>
        <begin position="281"/>
        <end position="312"/>
    </location>
</feature>
<keyword evidence="3" id="KW-1185">Reference proteome</keyword>
<comment type="caution">
    <text evidence="2">The sequence shown here is derived from an EMBL/GenBank/DDBJ whole genome shotgun (WGS) entry which is preliminary data.</text>
</comment>
<sequence>MDKTIEYVPPPDLQTLLPPLLACLPAGLVSTRPPPALLPLLSPILRQRVNIFTTPSPSSTPESWLRLLCWGAEKADGVLMLVEGITFELHPVSGEIELPDEITVAYKRVDEETLRAQIQLPEYGLNVLYEWCVNDPDGGTGWRVAELLSRDQTEGPWSTSVKEANGRAGSGLDHLNSDSDDDDYWAQYGAQYDTAPTARSTGSRTMVSAQRPMVSDDSYLARYADVQPAMDHEDPSERTPDIGESSLQGNALAELIQQHFERPQSNGDPSAASSEALAALISHPRPSSASSSGSDTVAKLEQEAETQSASEIGVKQHIGASVKSLYRLAKATGMTRDEFRTLVRTELELLPLADDC</sequence>
<evidence type="ECO:0000313" key="3">
    <source>
        <dbReference type="Proteomes" id="UP000243515"/>
    </source>
</evidence>
<reference evidence="2 3" key="1">
    <citation type="journal article" date="2015" name="Environ. Microbiol.">
        <title>Metagenome sequence of Elaphomyces granulatus from sporocarp tissue reveals Ascomycota ectomycorrhizal fingerprints of genome expansion and a Proteobacteria-rich microbiome.</title>
        <authorList>
            <person name="Quandt C.A."/>
            <person name="Kohler A."/>
            <person name="Hesse C.N."/>
            <person name="Sharpton T.J."/>
            <person name="Martin F."/>
            <person name="Spatafora J.W."/>
        </authorList>
    </citation>
    <scope>NUCLEOTIDE SEQUENCE [LARGE SCALE GENOMIC DNA]</scope>
    <source>
        <strain evidence="2 3">OSC145934</strain>
    </source>
</reference>
<evidence type="ECO:0000256" key="1">
    <source>
        <dbReference type="SAM" id="MobiDB-lite"/>
    </source>
</evidence>
<protein>
    <submittedName>
        <fullName evidence="2">Uncharacterized protein</fullName>
    </submittedName>
</protein>
<gene>
    <name evidence="2" type="ORF">Egran_03271</name>
</gene>
<name>A0A232LXZ3_9EURO</name>
<dbReference type="Proteomes" id="UP000243515">
    <property type="component" value="Unassembled WGS sequence"/>
</dbReference>
<organism evidence="2 3">
    <name type="scientific">Elaphomyces granulatus</name>
    <dbReference type="NCBI Taxonomy" id="519963"/>
    <lineage>
        <taxon>Eukaryota</taxon>
        <taxon>Fungi</taxon>
        <taxon>Dikarya</taxon>
        <taxon>Ascomycota</taxon>
        <taxon>Pezizomycotina</taxon>
        <taxon>Eurotiomycetes</taxon>
        <taxon>Eurotiomycetidae</taxon>
        <taxon>Eurotiales</taxon>
        <taxon>Elaphomycetaceae</taxon>
        <taxon>Elaphomyces</taxon>
    </lineage>
</organism>
<feature type="compositionally biased region" description="Low complexity" evidence="1">
    <location>
        <begin position="281"/>
        <end position="294"/>
    </location>
</feature>
<accession>A0A232LXZ3</accession>
<dbReference type="AlphaFoldDB" id="A0A232LXZ3"/>
<proteinExistence type="predicted"/>